<dbReference type="RefSeq" id="WP_215371987.1">
    <property type="nucleotide sequence ID" value="NZ_JAGTIS010000002.1"/>
</dbReference>
<protein>
    <submittedName>
        <fullName evidence="2">Glycosyltransferase family 4 protein</fullName>
    </submittedName>
</protein>
<keyword evidence="3" id="KW-1185">Reference proteome</keyword>
<sequence length="424" mass="48030">MNNTKPKILLVLSRSLSSSDGGREALIIDFIKRMHAYFDISTAVFNSKSEPDQEIIANHKKLGVTSTLILHKTSLGSIARNLLTLNGAIQEAFFFSKDNLLIIEKFVRSENISAVYFDMIRLFRYAEEINKRTSAKIIFDLDDLLSLRYELFSKTTLTPRQVFGTYGDFIPKIFTNILIGKVLPYILRYEAKMCRLREKAVAEFSDIILITSPSEKSTYQEFTSRQHNIFTNFPIISAKELSLPLDSAGEKELVWLGNNHVAHNMEALEHLISRILPKAKGFSLIVAGKTPHHFVERHQNNEMVSFVGFIPCKDSFFRPGKILISPFKFGTGIKIKLLEAMSAGVAVITNDTGFQGIPKDNNIFFAPCSSDEEMIERASKLASSQNYISDWIREQQSTLKTHFSHSHEKDIFLAISDNSIERTS</sequence>
<evidence type="ECO:0000313" key="2">
    <source>
        <dbReference type="EMBL" id="MBT8765775.1"/>
    </source>
</evidence>
<accession>A0ABS5XDM1</accession>
<name>A0ABS5XDM1_9GAMM</name>
<evidence type="ECO:0000256" key="1">
    <source>
        <dbReference type="ARBA" id="ARBA00022679"/>
    </source>
</evidence>
<dbReference type="PANTHER" id="PTHR46401">
    <property type="entry name" value="GLYCOSYLTRANSFERASE WBBK-RELATED"/>
    <property type="match status" value="1"/>
</dbReference>
<dbReference type="SUPFAM" id="SSF53756">
    <property type="entry name" value="UDP-Glycosyltransferase/glycogen phosphorylase"/>
    <property type="match status" value="1"/>
</dbReference>
<proteinExistence type="predicted"/>
<dbReference type="EMBL" id="JAGTIS010000002">
    <property type="protein sequence ID" value="MBT8765775.1"/>
    <property type="molecule type" value="Genomic_DNA"/>
</dbReference>
<dbReference type="Proteomes" id="UP001519667">
    <property type="component" value="Unassembled WGS sequence"/>
</dbReference>
<dbReference type="PANTHER" id="PTHR46401:SF2">
    <property type="entry name" value="GLYCOSYLTRANSFERASE WBBK-RELATED"/>
    <property type="match status" value="1"/>
</dbReference>
<evidence type="ECO:0000313" key="3">
    <source>
        <dbReference type="Proteomes" id="UP001519667"/>
    </source>
</evidence>
<dbReference type="Gene3D" id="3.40.50.2000">
    <property type="entry name" value="Glycogen Phosphorylase B"/>
    <property type="match status" value="1"/>
</dbReference>
<organism evidence="2 3">
    <name type="scientific">Metapseudomonas boanensis</name>
    <dbReference type="NCBI Taxonomy" id="2822138"/>
    <lineage>
        <taxon>Bacteria</taxon>
        <taxon>Pseudomonadati</taxon>
        <taxon>Pseudomonadota</taxon>
        <taxon>Gammaproteobacteria</taxon>
        <taxon>Pseudomonadales</taxon>
        <taxon>Pseudomonadaceae</taxon>
        <taxon>Metapseudomonas</taxon>
    </lineage>
</organism>
<keyword evidence="1" id="KW-0808">Transferase</keyword>
<dbReference type="Pfam" id="PF13692">
    <property type="entry name" value="Glyco_trans_1_4"/>
    <property type="match status" value="1"/>
</dbReference>
<reference evidence="2 3" key="1">
    <citation type="submission" date="2021-04" db="EMBL/GenBank/DDBJ databases">
        <title>Pseudomonas boanensis sp. nov., a bacterium isolated from river water used for household purposes in Boane District, Mozambique.</title>
        <authorList>
            <person name="Nicklasson M."/>
            <person name="Martin-Rodriguez A.J."/>
            <person name="Thorell K."/>
            <person name="Neves L."/>
            <person name="Mussagy A."/>
            <person name="Rydberg H.A."/>
            <person name="Hernroth B."/>
            <person name="Svensson-Stadler L."/>
            <person name="Sjoling A."/>
        </authorList>
    </citation>
    <scope>NUCLEOTIDE SEQUENCE [LARGE SCALE GENOMIC DNA]</scope>
    <source>
        <strain evidence="2 3">DB1</strain>
    </source>
</reference>
<comment type="caution">
    <text evidence="2">The sequence shown here is derived from an EMBL/GenBank/DDBJ whole genome shotgun (WGS) entry which is preliminary data.</text>
</comment>
<gene>
    <name evidence="2" type="ORF">J7302_06480</name>
</gene>